<dbReference type="PRINTS" id="PR01315">
    <property type="entry name" value="BATTENIN"/>
</dbReference>
<dbReference type="GO" id="GO:0006865">
    <property type="term" value="P:amino acid transport"/>
    <property type="evidence" value="ECO:0007669"/>
    <property type="project" value="UniProtKB-KW"/>
</dbReference>
<accession>W6MFY1</accession>
<comment type="similarity">
    <text evidence="2 8">Belongs to the battenin family.</text>
</comment>
<evidence type="ECO:0000256" key="2">
    <source>
        <dbReference type="ARBA" id="ARBA00007467"/>
    </source>
</evidence>
<comment type="subcellular location">
    <subcellularLocation>
        <location evidence="1">Endomembrane system</location>
        <topology evidence="1">Multi-pass membrane protein</topology>
    </subcellularLocation>
    <subcellularLocation>
        <location evidence="8">Vacuole membrane</location>
        <topology evidence="8">Multi-pass membrane protein</topology>
    </subcellularLocation>
</comment>
<keyword evidence="6 8" id="KW-1133">Transmembrane helix</keyword>
<dbReference type="Gene3D" id="1.20.1250.20">
    <property type="entry name" value="MFS general substrate transporter like domains"/>
    <property type="match status" value="1"/>
</dbReference>
<dbReference type="InterPro" id="IPR018460">
    <property type="entry name" value="Battenin_disease_Cln3_subgr"/>
</dbReference>
<dbReference type="GO" id="GO:0051453">
    <property type="term" value="P:regulation of intracellular pH"/>
    <property type="evidence" value="ECO:0007669"/>
    <property type="project" value="TreeGrafter"/>
</dbReference>
<feature type="transmembrane region" description="Helical" evidence="8">
    <location>
        <begin position="66"/>
        <end position="85"/>
    </location>
</feature>
<evidence type="ECO:0000256" key="5">
    <source>
        <dbReference type="ARBA" id="ARBA00022970"/>
    </source>
</evidence>
<dbReference type="SUPFAM" id="SSF103473">
    <property type="entry name" value="MFS general substrate transporter"/>
    <property type="match status" value="1"/>
</dbReference>
<evidence type="ECO:0000256" key="1">
    <source>
        <dbReference type="ARBA" id="ARBA00004127"/>
    </source>
</evidence>
<dbReference type="PANTHER" id="PTHR10981:SF0">
    <property type="entry name" value="BATTENIN"/>
    <property type="match status" value="1"/>
</dbReference>
<dbReference type="PANTHER" id="PTHR10981">
    <property type="entry name" value="BATTENIN"/>
    <property type="match status" value="1"/>
</dbReference>
<evidence type="ECO:0000313" key="10">
    <source>
        <dbReference type="Proteomes" id="UP000019384"/>
    </source>
</evidence>
<dbReference type="OrthoDB" id="5965864at2759"/>
<keyword evidence="10" id="KW-1185">Reference proteome</keyword>
<feature type="transmembrane region" description="Helical" evidence="8">
    <location>
        <begin position="326"/>
        <end position="350"/>
    </location>
</feature>
<keyword evidence="3" id="KW-0813">Transport</keyword>
<protein>
    <recommendedName>
        <fullName evidence="8">Protein BTN</fullName>
    </recommendedName>
</protein>
<reference evidence="9" key="1">
    <citation type="submission" date="2013-12" db="EMBL/GenBank/DDBJ databases">
        <authorList>
            <person name="Genoscope - CEA"/>
        </authorList>
    </citation>
    <scope>NUCLEOTIDE SEQUENCE</scope>
    <source>
        <strain evidence="9">CBS 1993</strain>
    </source>
</reference>
<evidence type="ECO:0000256" key="3">
    <source>
        <dbReference type="ARBA" id="ARBA00022448"/>
    </source>
</evidence>
<name>W6MFY1_9ASCO</name>
<dbReference type="Pfam" id="PF02487">
    <property type="entry name" value="CLN3"/>
    <property type="match status" value="1"/>
</dbReference>
<evidence type="ECO:0000313" key="9">
    <source>
        <dbReference type="EMBL" id="CDK24566.1"/>
    </source>
</evidence>
<keyword evidence="7 8" id="KW-0472">Membrane</keyword>
<feature type="transmembrane region" description="Helical" evidence="8">
    <location>
        <begin position="300"/>
        <end position="320"/>
    </location>
</feature>
<feature type="transmembrane region" description="Helical" evidence="8">
    <location>
        <begin position="91"/>
        <end position="112"/>
    </location>
</feature>
<dbReference type="InterPro" id="IPR036259">
    <property type="entry name" value="MFS_trans_sf"/>
</dbReference>
<feature type="transmembrane region" description="Helical" evidence="8">
    <location>
        <begin position="154"/>
        <end position="173"/>
    </location>
</feature>
<sequence length="404" mass="45186">MLNRTFTAFWLFGLINNVLYVVILSAAVDLVGPLVPKATVLLADVLPSFSLKLTAPFFIHIIPYSYRIFVLIGLSMLGMVIVAFATETSWILFGIVLASSSSGLGELTFLQLTHYYGDISLSGFSSGTGGAGLVGSFVFLVLTTWMHISVKTTLVLFSAVPLVFFFSFFWLLPDPETVFLRSRQNGDFQLEEGYSGETSTLNFSLSGLRFDLDTLEKVRVHMALTLRRLRPLVFPYMFPLCSVYVAEYIINQGVSPTLLFPIEELPFKRYRDVYVSYGTLYQVGVFISRSSGPFVRIRKIYWPSILQAVNLAVCILQSIYFFIPNVYIMLVLVFYEGLLGGASYVNTFMLVSERTPLQDREFAMGAVGISDSAGIVLAASISMWLEPRLCNYQVNDGRPWCTMS</sequence>
<keyword evidence="4 8" id="KW-0812">Transmembrane</keyword>
<dbReference type="PIRSF" id="PIRSF015974">
    <property type="entry name" value="CLN3_BTN1"/>
    <property type="match status" value="1"/>
</dbReference>
<proteinExistence type="inferred from homology"/>
<dbReference type="Proteomes" id="UP000019384">
    <property type="component" value="Unassembled WGS sequence"/>
</dbReference>
<evidence type="ECO:0000256" key="6">
    <source>
        <dbReference type="ARBA" id="ARBA00022989"/>
    </source>
</evidence>
<gene>
    <name evidence="9" type="ORF">KUCA_T00000532001</name>
</gene>
<feature type="transmembrane region" description="Helical" evidence="8">
    <location>
        <begin position="124"/>
        <end position="148"/>
    </location>
</feature>
<organism evidence="9 10">
    <name type="scientific">Kuraishia capsulata CBS 1993</name>
    <dbReference type="NCBI Taxonomy" id="1382522"/>
    <lineage>
        <taxon>Eukaryota</taxon>
        <taxon>Fungi</taxon>
        <taxon>Dikarya</taxon>
        <taxon>Ascomycota</taxon>
        <taxon>Saccharomycotina</taxon>
        <taxon>Pichiomycetes</taxon>
        <taxon>Pichiales</taxon>
        <taxon>Pichiaceae</taxon>
        <taxon>Kuraishia</taxon>
    </lineage>
</organism>
<keyword evidence="5" id="KW-0029">Amino-acid transport</keyword>
<dbReference type="HOGENOM" id="CLU_029663_1_2_1"/>
<dbReference type="InterPro" id="IPR003492">
    <property type="entry name" value="Battenin_disease_Cln3"/>
</dbReference>
<reference evidence="9" key="2">
    <citation type="submission" date="2014-02" db="EMBL/GenBank/DDBJ databases">
        <title>Complete DNA sequence of /Kuraishia capsulata/ illustrates novel genomic features among budding yeasts (/Saccharomycotina/).</title>
        <authorList>
            <person name="Morales L."/>
            <person name="Noel B."/>
            <person name="Porcel B."/>
            <person name="Marcet-Houben M."/>
            <person name="Hullo M-F."/>
            <person name="Sacerdot C."/>
            <person name="Tekaia F."/>
            <person name="Leh-Louis V."/>
            <person name="Despons L."/>
            <person name="Khanna V."/>
            <person name="Aury J-M."/>
            <person name="Barbe V."/>
            <person name="Couloux A."/>
            <person name="Labadie K."/>
            <person name="Pelletier E."/>
            <person name="Souciet J-L."/>
            <person name="Boekhout T."/>
            <person name="Gabaldon T."/>
            <person name="Wincker P."/>
            <person name="Dujon B."/>
        </authorList>
    </citation>
    <scope>NUCLEOTIDE SEQUENCE</scope>
    <source>
        <strain evidence="9">CBS 1993</strain>
    </source>
</reference>
<dbReference type="GO" id="GO:0005774">
    <property type="term" value="C:vacuolar membrane"/>
    <property type="evidence" value="ECO:0007669"/>
    <property type="project" value="UniProtKB-SubCell"/>
</dbReference>
<feature type="transmembrane region" description="Helical" evidence="8">
    <location>
        <begin position="362"/>
        <end position="385"/>
    </location>
</feature>
<dbReference type="AlphaFoldDB" id="W6MFY1"/>
<dbReference type="EMBL" id="HG793125">
    <property type="protein sequence ID" value="CDK24566.1"/>
    <property type="molecule type" value="Genomic_DNA"/>
</dbReference>
<feature type="transmembrane region" description="Helical" evidence="8">
    <location>
        <begin position="7"/>
        <end position="28"/>
    </location>
</feature>
<evidence type="ECO:0000256" key="4">
    <source>
        <dbReference type="ARBA" id="ARBA00022692"/>
    </source>
</evidence>
<evidence type="ECO:0000256" key="8">
    <source>
        <dbReference type="RuleBase" id="RU361113"/>
    </source>
</evidence>
<evidence type="ECO:0000256" key="7">
    <source>
        <dbReference type="ARBA" id="ARBA00023136"/>
    </source>
</evidence>
<dbReference type="STRING" id="1382522.W6MFY1"/>
<dbReference type="RefSeq" id="XP_022456583.1">
    <property type="nucleotide sequence ID" value="XM_022605079.1"/>
</dbReference>
<dbReference type="GeneID" id="34517971"/>
<dbReference type="GO" id="GO:0012505">
    <property type="term" value="C:endomembrane system"/>
    <property type="evidence" value="ECO:0007669"/>
    <property type="project" value="UniProtKB-SubCell"/>
</dbReference>
<keyword evidence="8" id="KW-0926">Vacuole</keyword>